<comment type="subcellular location">
    <subcellularLocation>
        <location evidence="1">Nucleus</location>
    </subcellularLocation>
</comment>
<keyword evidence="4" id="KW-0804">Transcription</keyword>
<feature type="domain" description="Transcription initiation factor TFIID subunit 12" evidence="7">
    <location>
        <begin position="42"/>
        <end position="78"/>
    </location>
</feature>
<proteinExistence type="inferred from homology"/>
<protein>
    <submittedName>
        <fullName evidence="8">Transcription initiation factor TFIID subunit 12</fullName>
    </submittedName>
</protein>
<evidence type="ECO:0000259" key="7">
    <source>
        <dbReference type="Pfam" id="PF03847"/>
    </source>
</evidence>
<evidence type="ECO:0000256" key="4">
    <source>
        <dbReference type="ARBA" id="ARBA00023163"/>
    </source>
</evidence>
<reference evidence="8 9" key="1">
    <citation type="journal article" date="2014" name="Nat. Genet.">
        <title>Genome sequence of the hot pepper provides insights into the evolution of pungency in Capsicum species.</title>
        <authorList>
            <person name="Kim S."/>
            <person name="Park M."/>
            <person name="Yeom S.I."/>
            <person name="Kim Y.M."/>
            <person name="Lee J.M."/>
            <person name="Lee H.A."/>
            <person name="Seo E."/>
            <person name="Choi J."/>
            <person name="Cheong K."/>
            <person name="Kim K.T."/>
            <person name="Jung K."/>
            <person name="Lee G.W."/>
            <person name="Oh S.K."/>
            <person name="Bae C."/>
            <person name="Kim S.B."/>
            <person name="Lee H.Y."/>
            <person name="Kim S.Y."/>
            <person name="Kim M.S."/>
            <person name="Kang B.C."/>
            <person name="Jo Y.D."/>
            <person name="Yang H.B."/>
            <person name="Jeong H.J."/>
            <person name="Kang W.H."/>
            <person name="Kwon J.K."/>
            <person name="Shin C."/>
            <person name="Lim J.Y."/>
            <person name="Park J.H."/>
            <person name="Huh J.H."/>
            <person name="Kim J.S."/>
            <person name="Kim B.D."/>
            <person name="Cohen O."/>
            <person name="Paran I."/>
            <person name="Suh M.C."/>
            <person name="Lee S.B."/>
            <person name="Kim Y.K."/>
            <person name="Shin Y."/>
            <person name="Noh S.J."/>
            <person name="Park J."/>
            <person name="Seo Y.S."/>
            <person name="Kwon S.Y."/>
            <person name="Kim H.A."/>
            <person name="Park J.M."/>
            <person name="Kim H.J."/>
            <person name="Choi S.B."/>
            <person name="Bosland P.W."/>
            <person name="Reeves G."/>
            <person name="Jo S.H."/>
            <person name="Lee B.W."/>
            <person name="Cho H.T."/>
            <person name="Choi H.S."/>
            <person name="Lee M.S."/>
            <person name="Yu Y."/>
            <person name="Do Choi Y."/>
            <person name="Park B.S."/>
            <person name="van Deynze A."/>
            <person name="Ashrafi H."/>
            <person name="Hill T."/>
            <person name="Kim W.T."/>
            <person name="Pai H.S."/>
            <person name="Ahn H.K."/>
            <person name="Yeam I."/>
            <person name="Giovannoni J.J."/>
            <person name="Rose J.K."/>
            <person name="Sorensen I."/>
            <person name="Lee S.J."/>
            <person name="Kim R.W."/>
            <person name="Choi I.Y."/>
            <person name="Choi B.S."/>
            <person name="Lim J.S."/>
            <person name="Lee Y.H."/>
            <person name="Choi D."/>
        </authorList>
    </citation>
    <scope>NUCLEOTIDE SEQUENCE [LARGE SCALE GENOMIC DNA]</scope>
    <source>
        <strain evidence="9">cv. CM334</strain>
    </source>
</reference>
<dbReference type="InterPro" id="IPR037794">
    <property type="entry name" value="TAF12"/>
</dbReference>
<keyword evidence="5" id="KW-0539">Nucleus</keyword>
<dbReference type="GO" id="GO:0017025">
    <property type="term" value="F:TBP-class protein binding"/>
    <property type="evidence" value="ECO:0000318"/>
    <property type="project" value="GO_Central"/>
</dbReference>
<evidence type="ECO:0000256" key="6">
    <source>
        <dbReference type="SAM" id="MobiDB-lite"/>
    </source>
</evidence>
<feature type="compositionally biased region" description="Polar residues" evidence="6">
    <location>
        <begin position="1"/>
        <end position="14"/>
    </location>
</feature>
<dbReference type="AlphaFoldDB" id="A0A2G2ZBJ5"/>
<dbReference type="GO" id="GO:0005669">
    <property type="term" value="C:transcription factor TFIID complex"/>
    <property type="evidence" value="ECO:0000318"/>
    <property type="project" value="GO_Central"/>
</dbReference>
<dbReference type="InterPro" id="IPR009072">
    <property type="entry name" value="Histone-fold"/>
</dbReference>
<dbReference type="PANTHER" id="PTHR12264">
    <property type="entry name" value="TRANSCRIPTION INITIATION FACTOR TFIID SUBUNIT 12"/>
    <property type="match status" value="1"/>
</dbReference>
<dbReference type="Pfam" id="PF03847">
    <property type="entry name" value="TFIID_20kDa"/>
    <property type="match status" value="2"/>
</dbReference>
<gene>
    <name evidence="8" type="ORF">T459_17333</name>
</gene>
<dbReference type="Gene3D" id="1.10.20.10">
    <property type="entry name" value="Histone, subunit A"/>
    <property type="match status" value="2"/>
</dbReference>
<dbReference type="STRING" id="4072.A0A2G2ZBJ5"/>
<dbReference type="GO" id="GO:0046982">
    <property type="term" value="F:protein heterodimerization activity"/>
    <property type="evidence" value="ECO:0007669"/>
    <property type="project" value="InterPro"/>
</dbReference>
<accession>A0A2G2ZBJ5</accession>
<dbReference type="GO" id="GO:0051123">
    <property type="term" value="P:RNA polymerase II preinitiation complex assembly"/>
    <property type="evidence" value="ECO:0000318"/>
    <property type="project" value="GO_Central"/>
</dbReference>
<feature type="domain" description="Transcription initiation factor TFIID subunit 12" evidence="7">
    <location>
        <begin position="230"/>
        <end position="273"/>
    </location>
</feature>
<evidence type="ECO:0000256" key="1">
    <source>
        <dbReference type="ARBA" id="ARBA00004123"/>
    </source>
</evidence>
<dbReference type="Proteomes" id="UP000222542">
    <property type="component" value="Unassembled WGS sequence"/>
</dbReference>
<comment type="similarity">
    <text evidence="2">Belongs to the TAF12 family.</text>
</comment>
<dbReference type="GO" id="GO:0000124">
    <property type="term" value="C:SAGA complex"/>
    <property type="evidence" value="ECO:0007669"/>
    <property type="project" value="InterPro"/>
</dbReference>
<reference evidence="8 9" key="2">
    <citation type="journal article" date="2017" name="Genome Biol.">
        <title>New reference genome sequences of hot pepper reveal the massive evolution of plant disease-resistance genes by retroduplication.</title>
        <authorList>
            <person name="Kim S."/>
            <person name="Park J."/>
            <person name="Yeom S.I."/>
            <person name="Kim Y.M."/>
            <person name="Seo E."/>
            <person name="Kim K.T."/>
            <person name="Kim M.S."/>
            <person name="Lee J.M."/>
            <person name="Cheong K."/>
            <person name="Shin H.S."/>
            <person name="Kim S.B."/>
            <person name="Han K."/>
            <person name="Lee J."/>
            <person name="Park M."/>
            <person name="Lee H.A."/>
            <person name="Lee H.Y."/>
            <person name="Lee Y."/>
            <person name="Oh S."/>
            <person name="Lee J.H."/>
            <person name="Choi E."/>
            <person name="Choi E."/>
            <person name="Lee S.E."/>
            <person name="Jeon J."/>
            <person name="Kim H."/>
            <person name="Choi G."/>
            <person name="Song H."/>
            <person name="Lee J."/>
            <person name="Lee S.C."/>
            <person name="Kwon J.K."/>
            <person name="Lee H.Y."/>
            <person name="Koo N."/>
            <person name="Hong Y."/>
            <person name="Kim R.W."/>
            <person name="Kang W.H."/>
            <person name="Huh J.H."/>
            <person name="Kang B.C."/>
            <person name="Yang T.J."/>
            <person name="Lee Y.H."/>
            <person name="Bennetzen J.L."/>
            <person name="Choi D."/>
        </authorList>
    </citation>
    <scope>NUCLEOTIDE SEQUENCE [LARGE SCALE GENOMIC DNA]</scope>
    <source>
        <strain evidence="9">cv. CM334</strain>
    </source>
</reference>
<dbReference type="Gramene" id="PHT79281">
    <property type="protein sequence ID" value="PHT79281"/>
    <property type="gene ID" value="T459_17333"/>
</dbReference>
<evidence type="ECO:0000256" key="5">
    <source>
        <dbReference type="ARBA" id="ARBA00023242"/>
    </source>
</evidence>
<keyword evidence="9" id="KW-1185">Reference proteome</keyword>
<feature type="region of interest" description="Disordered" evidence="6">
    <location>
        <begin position="1"/>
        <end position="32"/>
    </location>
</feature>
<dbReference type="SUPFAM" id="SSF47113">
    <property type="entry name" value="Histone-fold"/>
    <property type="match status" value="1"/>
</dbReference>
<dbReference type="EMBL" id="AYRZ02000006">
    <property type="protein sequence ID" value="PHT79281.1"/>
    <property type="molecule type" value="Genomic_DNA"/>
</dbReference>
<keyword evidence="3" id="KW-0805">Transcription regulation</keyword>
<evidence type="ECO:0000313" key="8">
    <source>
        <dbReference type="EMBL" id="PHT79281.1"/>
    </source>
</evidence>
<evidence type="ECO:0000256" key="2">
    <source>
        <dbReference type="ARBA" id="ARBA00007530"/>
    </source>
</evidence>
<evidence type="ECO:0000313" key="9">
    <source>
        <dbReference type="Proteomes" id="UP000222542"/>
    </source>
</evidence>
<dbReference type="InterPro" id="IPR003228">
    <property type="entry name" value="TFIID_TAF12_dom"/>
</dbReference>
<feature type="compositionally biased region" description="Low complexity" evidence="6">
    <location>
        <begin position="17"/>
        <end position="32"/>
    </location>
</feature>
<comment type="caution">
    <text evidence="8">The sequence shown here is derived from an EMBL/GenBank/DDBJ whole genome shotgun (WGS) entry which is preliminary data.</text>
</comment>
<sequence length="337" mass="37653">MALPSGHNSLSFTGSEPGATGSGMTPGSSSSQGIEANNRFLGKRKIHDLASQVDPKGKVDPEVEELLYEIADDFIDLVRHKNDLFLVIVIFFCDNWARRVGDCGLLLLLAFWQSIGNLQLFNSGGQRCILTFRQQFFALSNALRYTLTERLLHDLINAVVPENVFIRHKNWHLTVPGLSSEDKKKHAEHVSSSSSRYFRGCNFKLSGNSGCFYDDMFLTFLQSSNDLYKECLEMVDPKGEVDPEVEEFPCEIADGFIDSVTTFACNLAKHRKPSGGQRCIVTFSHQTEENSLMFSSFGNFLSQEVFFLEKSPVSSLCLIIGLKFLQSLAFLLSARDA</sequence>
<name>A0A2G2ZBJ5_CAPAN</name>
<evidence type="ECO:0000256" key="3">
    <source>
        <dbReference type="ARBA" id="ARBA00023015"/>
    </source>
</evidence>
<dbReference type="GO" id="GO:0003677">
    <property type="term" value="F:DNA binding"/>
    <property type="evidence" value="ECO:0000318"/>
    <property type="project" value="GO_Central"/>
</dbReference>
<organism evidence="8 9">
    <name type="scientific">Capsicum annuum</name>
    <name type="common">Capsicum pepper</name>
    <dbReference type="NCBI Taxonomy" id="4072"/>
    <lineage>
        <taxon>Eukaryota</taxon>
        <taxon>Viridiplantae</taxon>
        <taxon>Streptophyta</taxon>
        <taxon>Embryophyta</taxon>
        <taxon>Tracheophyta</taxon>
        <taxon>Spermatophyta</taxon>
        <taxon>Magnoliopsida</taxon>
        <taxon>eudicotyledons</taxon>
        <taxon>Gunneridae</taxon>
        <taxon>Pentapetalae</taxon>
        <taxon>asterids</taxon>
        <taxon>lamiids</taxon>
        <taxon>Solanales</taxon>
        <taxon>Solanaceae</taxon>
        <taxon>Solanoideae</taxon>
        <taxon>Capsiceae</taxon>
        <taxon>Capsicum</taxon>
    </lineage>
</organism>
<dbReference type="PANTHER" id="PTHR12264:SF24">
    <property type="entry name" value="TRANSCRIPTION INITIATION FACTOR TFIID SUBUNIT 12 DOMAIN-CONTAINING PROTEIN"/>
    <property type="match status" value="1"/>
</dbReference>